<keyword evidence="3" id="KW-1185">Reference proteome</keyword>
<keyword evidence="1" id="KW-0472">Membrane</keyword>
<name>A0ABY3RLC2_9BRAD</name>
<organism evidence="2 3">
    <name type="scientific">Bradyrhizobium ontarionense</name>
    <dbReference type="NCBI Taxonomy" id="2898149"/>
    <lineage>
        <taxon>Bacteria</taxon>
        <taxon>Pseudomonadati</taxon>
        <taxon>Pseudomonadota</taxon>
        <taxon>Alphaproteobacteria</taxon>
        <taxon>Hyphomicrobiales</taxon>
        <taxon>Nitrobacteraceae</taxon>
        <taxon>Bradyrhizobium</taxon>
    </lineage>
</organism>
<feature type="transmembrane region" description="Helical" evidence="1">
    <location>
        <begin position="85"/>
        <end position="104"/>
    </location>
</feature>
<protein>
    <submittedName>
        <fullName evidence="2">Uncharacterized protein</fullName>
    </submittedName>
</protein>
<feature type="transmembrane region" description="Helical" evidence="1">
    <location>
        <begin position="165"/>
        <end position="188"/>
    </location>
</feature>
<accession>A0ABY3RLC2</accession>
<evidence type="ECO:0000313" key="3">
    <source>
        <dbReference type="Proteomes" id="UP001431010"/>
    </source>
</evidence>
<proteinExistence type="predicted"/>
<reference evidence="2" key="1">
    <citation type="journal article" date="2024" name="Antonie Van Leeuwenhoek">
        <title>Bradyrhizobium ontarionense sp. nov., a novel bacterial symbiont isolated from Aeschynomene indica (Indian jointvetch), harbours photosynthesis, nitrogen fixation and nitrous oxide (N2O) reductase genes.</title>
        <authorList>
            <person name="Bromfield E.S.P."/>
            <person name="Cloutier S."/>
        </authorList>
    </citation>
    <scope>NUCLEOTIDE SEQUENCE</scope>
    <source>
        <strain evidence="2">A19</strain>
    </source>
</reference>
<feature type="transmembrane region" description="Helical" evidence="1">
    <location>
        <begin position="12"/>
        <end position="28"/>
    </location>
</feature>
<gene>
    <name evidence="2" type="ORF">LQG66_18055</name>
</gene>
<evidence type="ECO:0000256" key="1">
    <source>
        <dbReference type="SAM" id="Phobius"/>
    </source>
</evidence>
<keyword evidence="1" id="KW-1133">Transmembrane helix</keyword>
<sequence length="192" mass="21345">MSGILLGIDDRLWLMLSLVLTVAFHFLNRTPRLSVDRAVAPLRVPERTRGYSADQLIAFRLRALDTDTKARQTALSIYRDKVLRIDIGFAVALGLFSALLWHWITPYLPSQPFLTGVSWIGWSASFLYLIFDVAEDIALIQLLSPDRAIGTGEASIASTFTVGKLVFIIGSLFGLVVFLVLAATDWMIERSS</sequence>
<evidence type="ECO:0000313" key="2">
    <source>
        <dbReference type="EMBL" id="UFZ08074.1"/>
    </source>
</evidence>
<dbReference type="RefSeq" id="WP_231327523.1">
    <property type="nucleotide sequence ID" value="NZ_CP088156.1"/>
</dbReference>
<dbReference type="Proteomes" id="UP001431010">
    <property type="component" value="Chromosome"/>
</dbReference>
<dbReference type="EMBL" id="CP088156">
    <property type="protein sequence ID" value="UFZ08074.1"/>
    <property type="molecule type" value="Genomic_DNA"/>
</dbReference>
<keyword evidence="1" id="KW-0812">Transmembrane</keyword>